<evidence type="ECO:0000313" key="3">
    <source>
        <dbReference type="WBParaSite" id="MBELARI_LOCUS7696"/>
    </source>
</evidence>
<name>A0AAF3FL40_9BILA</name>
<feature type="compositionally biased region" description="Basic and acidic residues" evidence="1">
    <location>
        <begin position="281"/>
        <end position="292"/>
    </location>
</feature>
<feature type="region of interest" description="Disordered" evidence="1">
    <location>
        <begin position="325"/>
        <end position="504"/>
    </location>
</feature>
<dbReference type="WBParaSite" id="MBELARI_LOCUS7696">
    <property type="protein sequence ID" value="MBELARI_LOCUS7696"/>
    <property type="gene ID" value="MBELARI_LOCUS7696"/>
</dbReference>
<feature type="compositionally biased region" description="Low complexity" evidence="1">
    <location>
        <begin position="213"/>
        <end position="222"/>
    </location>
</feature>
<reference evidence="3" key="1">
    <citation type="submission" date="2024-02" db="UniProtKB">
        <authorList>
            <consortium name="WormBaseParasite"/>
        </authorList>
    </citation>
    <scope>IDENTIFICATION</scope>
</reference>
<feature type="region of interest" description="Disordered" evidence="1">
    <location>
        <begin position="1"/>
        <end position="39"/>
    </location>
</feature>
<dbReference type="Proteomes" id="UP000887575">
    <property type="component" value="Unassembled WGS sequence"/>
</dbReference>
<proteinExistence type="predicted"/>
<dbReference type="AlphaFoldDB" id="A0AAF3FL40"/>
<evidence type="ECO:0000256" key="1">
    <source>
        <dbReference type="SAM" id="MobiDB-lite"/>
    </source>
</evidence>
<feature type="region of interest" description="Disordered" evidence="1">
    <location>
        <begin position="66"/>
        <end position="85"/>
    </location>
</feature>
<keyword evidence="2" id="KW-1185">Reference proteome</keyword>
<organism evidence="2 3">
    <name type="scientific">Mesorhabditis belari</name>
    <dbReference type="NCBI Taxonomy" id="2138241"/>
    <lineage>
        <taxon>Eukaryota</taxon>
        <taxon>Metazoa</taxon>
        <taxon>Ecdysozoa</taxon>
        <taxon>Nematoda</taxon>
        <taxon>Chromadorea</taxon>
        <taxon>Rhabditida</taxon>
        <taxon>Rhabditina</taxon>
        <taxon>Rhabditomorpha</taxon>
        <taxon>Rhabditoidea</taxon>
        <taxon>Rhabditidae</taxon>
        <taxon>Mesorhabditinae</taxon>
        <taxon>Mesorhabditis</taxon>
    </lineage>
</organism>
<feature type="compositionally biased region" description="Basic and acidic residues" evidence="1">
    <location>
        <begin position="481"/>
        <end position="490"/>
    </location>
</feature>
<feature type="region of interest" description="Disordered" evidence="1">
    <location>
        <begin position="206"/>
        <end position="306"/>
    </location>
</feature>
<feature type="compositionally biased region" description="Basic and acidic residues" evidence="1">
    <location>
        <begin position="441"/>
        <end position="467"/>
    </location>
</feature>
<evidence type="ECO:0000313" key="2">
    <source>
        <dbReference type="Proteomes" id="UP000887575"/>
    </source>
</evidence>
<protein>
    <submittedName>
        <fullName evidence="3">Uncharacterized protein</fullName>
    </submittedName>
</protein>
<feature type="compositionally biased region" description="Basic and acidic residues" evidence="1">
    <location>
        <begin position="338"/>
        <end position="347"/>
    </location>
</feature>
<feature type="compositionally biased region" description="Polar residues" evidence="1">
    <location>
        <begin position="1"/>
        <end position="12"/>
    </location>
</feature>
<sequence>MFSRKSTNNTMNAKIPEESPLRKPRKSRTPTKASKKIESPIDVKNIPLLIPKEEVLSVEREQIPQISKREQAKKNPPPTIPFKMPMDMTTYLKKLTENKLDAPKKGCLKKMGNHSFAADISQSSMAASPLPSFLSEPSPKTLVKKWDEQKQLNVAKARAELLAVVSNAGLKETEPETRKERLKRGVIPVKYTDEAFDEQIKQAVKRINRRSRSQPSRTPRTPASAKTFPKTPAVKKMRLVPLKGLDEPEKKQMMNLSMPVQTPAPKRKHELRLNKSLATEEPSKKKAREGSTQRRVQPPRLAKSNFMEKFTFHFEASRINKKTLNQTIDRTLRKTPMKVKEEPEKTPKARKTVQDTPKLPNPQTIKKDEMKAKKSEKVNTKTSKVNEQKTTEETKRRGKNEIKEDIKDQGKPIQREDNKTSKRKAPEHEKEEKGVSAMKGNVKDEREEKKKINDENKDEMPKKREMPVRSVTLKQNVVKEVIVDKKDGKKSTTNRPKTKEPKRKIFGDVKNTLKKETVTLEARCGQSQATKEQIIDLDAEEKKKNLHSSSFASLL</sequence>
<accession>A0AAF3FL40</accession>
<feature type="compositionally biased region" description="Basic and acidic residues" evidence="1">
    <location>
        <begin position="365"/>
        <end position="434"/>
    </location>
</feature>